<organism evidence="3 4">
    <name type="scientific">Novymonas esmeraldas</name>
    <dbReference type="NCBI Taxonomy" id="1808958"/>
    <lineage>
        <taxon>Eukaryota</taxon>
        <taxon>Discoba</taxon>
        <taxon>Euglenozoa</taxon>
        <taxon>Kinetoplastea</taxon>
        <taxon>Metakinetoplastina</taxon>
        <taxon>Trypanosomatida</taxon>
        <taxon>Trypanosomatidae</taxon>
        <taxon>Novymonas</taxon>
    </lineage>
</organism>
<proteinExistence type="predicted"/>
<name>A0AAW0F697_9TRYP</name>
<feature type="chain" id="PRO_5043586775" evidence="2">
    <location>
        <begin position="20"/>
        <end position="496"/>
    </location>
</feature>
<dbReference type="EMBL" id="JAECZO010000020">
    <property type="protein sequence ID" value="KAK7201818.1"/>
    <property type="molecule type" value="Genomic_DNA"/>
</dbReference>
<dbReference type="AlphaFoldDB" id="A0AAW0F697"/>
<protein>
    <submittedName>
        <fullName evidence="3">Uncharacterized protein</fullName>
    </submittedName>
</protein>
<feature type="signal peptide" evidence="2">
    <location>
        <begin position="1"/>
        <end position="19"/>
    </location>
</feature>
<keyword evidence="4" id="KW-1185">Reference proteome</keyword>
<dbReference type="Proteomes" id="UP001430356">
    <property type="component" value="Unassembled WGS sequence"/>
</dbReference>
<evidence type="ECO:0000256" key="2">
    <source>
        <dbReference type="SAM" id="SignalP"/>
    </source>
</evidence>
<gene>
    <name evidence="3" type="ORF">NESM_000248500</name>
</gene>
<comment type="caution">
    <text evidence="3">The sequence shown here is derived from an EMBL/GenBank/DDBJ whole genome shotgun (WGS) entry which is preliminary data.</text>
</comment>
<accession>A0AAW0F697</accession>
<feature type="region of interest" description="Disordered" evidence="1">
    <location>
        <begin position="451"/>
        <end position="478"/>
    </location>
</feature>
<evidence type="ECO:0000313" key="3">
    <source>
        <dbReference type="EMBL" id="KAK7201818.1"/>
    </source>
</evidence>
<keyword evidence="2" id="KW-0732">Signal</keyword>
<evidence type="ECO:0000313" key="4">
    <source>
        <dbReference type="Proteomes" id="UP001430356"/>
    </source>
</evidence>
<reference evidence="3 4" key="1">
    <citation type="journal article" date="2021" name="MBio">
        <title>A New Model Trypanosomatid, Novymonas esmeraldas: Genomic Perception of Its 'Candidatus Pandoraea novymonadis' Endosymbiont.</title>
        <authorList>
            <person name="Zakharova A."/>
            <person name="Saura A."/>
            <person name="Butenko A."/>
            <person name="Podesvova L."/>
            <person name="Warmusova S."/>
            <person name="Kostygov A.Y."/>
            <person name="Nenarokova A."/>
            <person name="Lukes J."/>
            <person name="Opperdoes F.R."/>
            <person name="Yurchenko V."/>
        </authorList>
    </citation>
    <scope>NUCLEOTIDE SEQUENCE [LARGE SCALE GENOMIC DNA]</scope>
    <source>
        <strain evidence="3 4">E262AT.01</strain>
    </source>
</reference>
<evidence type="ECO:0000256" key="1">
    <source>
        <dbReference type="SAM" id="MobiDB-lite"/>
    </source>
</evidence>
<feature type="compositionally biased region" description="Basic residues" evidence="1">
    <location>
        <begin position="461"/>
        <end position="470"/>
    </location>
</feature>
<sequence length="496" mass="54458">MRHCLRCLCVRASGGVLSAAPPPVAPSADGGCTATLYRQSLDPAASPSDVARSTAALLPALGRGELALRQQAQLLHMLATRSIRNEDVMLQCFWAVFKAPTLADEYRAGLAASPGTATSTSALSAYTSSAFQVMTEQGFLNDPQMTAVALGRCVELAPYATLDGLRSMYRGLRAVNHMFFTVAEVAHHSSEVTEQMTTKEFYEVADDTPGEETLRHQPNLIDVLCGELEQQLRRLCATVAASHPPLQLESPRDLPPQRTASVPPAALLAPRTHEAQWFLDVLEALAVVGVMHASTLDSLTSLVGRYRAESSAGFFITALTHATRVEERVVDPVGYEESTAVRDARCRLTTRLSSDLQRVRGIHGYLRRHPQELLLLRRLFERGSADSSLSPALWDTVRAIRVAHRHTVATTSTSRPPAGALFQRAYDVKVKPISVNNAETERFVPPEYKTWRSPVATPRGGHPRNGRPPKRMAFGTRRISSNYIQKKRKKYCPAVF</sequence>